<keyword evidence="3" id="KW-1133">Transmembrane helix</keyword>
<feature type="domain" description="CCHC-type" evidence="4">
    <location>
        <begin position="433"/>
        <end position="448"/>
    </location>
</feature>
<evidence type="ECO:0000256" key="2">
    <source>
        <dbReference type="SAM" id="MobiDB-lite"/>
    </source>
</evidence>
<name>A0A699GKU5_TANCI</name>
<dbReference type="Pfam" id="PF00098">
    <property type="entry name" value="zf-CCHC"/>
    <property type="match status" value="1"/>
</dbReference>
<evidence type="ECO:0000313" key="5">
    <source>
        <dbReference type="EMBL" id="GEU29318.1"/>
    </source>
</evidence>
<dbReference type="InterPro" id="IPR036875">
    <property type="entry name" value="Znf_CCHC_sf"/>
</dbReference>
<dbReference type="InterPro" id="IPR025724">
    <property type="entry name" value="GAG-pre-integrase_dom"/>
</dbReference>
<gene>
    <name evidence="5" type="ORF">Tci_001296</name>
</gene>
<dbReference type="AlphaFoldDB" id="A0A699GKU5"/>
<protein>
    <submittedName>
        <fullName evidence="5">Retrovirus-related Pol polyprotein from transposon TNT 1-94</fullName>
    </submittedName>
</protein>
<dbReference type="EMBL" id="BKCJ010000058">
    <property type="protein sequence ID" value="GEU29318.1"/>
    <property type="molecule type" value="Genomic_DNA"/>
</dbReference>
<feature type="region of interest" description="Disordered" evidence="2">
    <location>
        <begin position="398"/>
        <end position="426"/>
    </location>
</feature>
<feature type="compositionally biased region" description="Basic residues" evidence="2">
    <location>
        <begin position="411"/>
        <end position="425"/>
    </location>
</feature>
<dbReference type="Pfam" id="PF13976">
    <property type="entry name" value="gag_pre-integrs"/>
    <property type="match status" value="1"/>
</dbReference>
<keyword evidence="1" id="KW-0862">Zinc</keyword>
<evidence type="ECO:0000256" key="3">
    <source>
        <dbReference type="SAM" id="Phobius"/>
    </source>
</evidence>
<feature type="transmembrane region" description="Helical" evidence="3">
    <location>
        <begin position="293"/>
        <end position="310"/>
    </location>
</feature>
<keyword evidence="1" id="KW-0863">Zinc-finger</keyword>
<keyword evidence="3" id="KW-0812">Transmembrane</keyword>
<dbReference type="PROSITE" id="PS50158">
    <property type="entry name" value="ZF_CCHC"/>
    <property type="match status" value="1"/>
</dbReference>
<keyword evidence="1" id="KW-0479">Metal-binding</keyword>
<dbReference type="InterPro" id="IPR001878">
    <property type="entry name" value="Znf_CCHC"/>
</dbReference>
<keyword evidence="3" id="KW-0472">Membrane</keyword>
<sequence length="810" mass="92304">MPMVLSLAWETIIEIEHAFKDKHSQPKDILELFQRLHNDVQNIREELAMYINTPSWDLPTICYNDDDDEDCTIAIIPILSIEEPDNSLSMGDEHLDTILETESDKLIKSSVENLVSVPSGSEGIPDNMCDVPFCDNSSSLDQFEDFSNSSDDSTSIDDDSFSIDDIECVEALPLDSELVSLEVVEIVIPKVGGIDADVILTIKDDILCEKLLNVNLLITKIKALKDNPTPSSDFVAKSSSTFLNFLLEETNTFDNSLPESETFALIWKRLVVAVPLLVLIFLFQIIKLSMTIMLKRLVVAVPLLILIFLFMIRSSLIFRSIHFLLPIGVIFMMNTKMKEGASVADNVNEFNSNLSRLMLVDIKFDDELKFDNIHDLVIGEDIHKKTSGEYLNSLLSAEGKGRGRKQDRGLKKNRGRLKSKKRGQSKNRQDITCWNCNQKGHFQNQCSKLVASKDKEVNMAVRDYDDALDCCVENTMEDCIMDSGASFHATFCKRELEKFRLRSSKTLKDVRYILGLKRRLIFIGQLDEEGYHGNIALWHQRLGHMSEKGMKILTLKGRIPDLQKAVVGFYEPCVLGNGRREYSSIEFIKYCVENEIRMLKTVLEKPQQNGFLITEGEWQGKEDSLAHLKAMAQMRCDIAFGIRRVTRSSEAEMSNLMRTLLGASRIVEDQMKKTLKTEHSPRREALRLHMYEDPPESPRLYKESIQWKKAINEEINLLEKNQTCSLIILPIGKKALQRKWVFRIKEVQDGSKRLVLSIVVAEDLHLEKLDVKTAFLNVDSVMYAMVCTRPDIAHAVRVVSRFMSNLGMEH</sequence>
<evidence type="ECO:0000259" key="4">
    <source>
        <dbReference type="PROSITE" id="PS50158"/>
    </source>
</evidence>
<dbReference type="GO" id="GO:0008270">
    <property type="term" value="F:zinc ion binding"/>
    <property type="evidence" value="ECO:0007669"/>
    <property type="project" value="UniProtKB-KW"/>
</dbReference>
<organism evidence="5">
    <name type="scientific">Tanacetum cinerariifolium</name>
    <name type="common">Dalmatian daisy</name>
    <name type="synonym">Chrysanthemum cinerariifolium</name>
    <dbReference type="NCBI Taxonomy" id="118510"/>
    <lineage>
        <taxon>Eukaryota</taxon>
        <taxon>Viridiplantae</taxon>
        <taxon>Streptophyta</taxon>
        <taxon>Embryophyta</taxon>
        <taxon>Tracheophyta</taxon>
        <taxon>Spermatophyta</taxon>
        <taxon>Magnoliopsida</taxon>
        <taxon>eudicotyledons</taxon>
        <taxon>Gunneridae</taxon>
        <taxon>Pentapetalae</taxon>
        <taxon>asterids</taxon>
        <taxon>campanulids</taxon>
        <taxon>Asterales</taxon>
        <taxon>Asteraceae</taxon>
        <taxon>Asteroideae</taxon>
        <taxon>Anthemideae</taxon>
        <taxon>Anthemidinae</taxon>
        <taxon>Tanacetum</taxon>
    </lineage>
</organism>
<dbReference type="GO" id="GO:0003676">
    <property type="term" value="F:nucleic acid binding"/>
    <property type="evidence" value="ECO:0007669"/>
    <property type="project" value="InterPro"/>
</dbReference>
<evidence type="ECO:0000256" key="1">
    <source>
        <dbReference type="PROSITE-ProRule" id="PRU00047"/>
    </source>
</evidence>
<proteinExistence type="predicted"/>
<comment type="caution">
    <text evidence="5">The sequence shown here is derived from an EMBL/GenBank/DDBJ whole genome shotgun (WGS) entry which is preliminary data.</text>
</comment>
<feature type="transmembrane region" description="Helical" evidence="3">
    <location>
        <begin position="266"/>
        <end position="286"/>
    </location>
</feature>
<dbReference type="SMART" id="SM00343">
    <property type="entry name" value="ZnF_C2HC"/>
    <property type="match status" value="1"/>
</dbReference>
<accession>A0A699GKU5</accession>
<feature type="compositionally biased region" description="Basic and acidic residues" evidence="2">
    <location>
        <begin position="399"/>
        <end position="410"/>
    </location>
</feature>
<dbReference type="SUPFAM" id="SSF57756">
    <property type="entry name" value="Retrovirus zinc finger-like domains"/>
    <property type="match status" value="1"/>
</dbReference>
<reference evidence="5" key="1">
    <citation type="journal article" date="2019" name="Sci. Rep.">
        <title>Draft genome of Tanacetum cinerariifolium, the natural source of mosquito coil.</title>
        <authorList>
            <person name="Yamashiro T."/>
            <person name="Shiraishi A."/>
            <person name="Satake H."/>
            <person name="Nakayama K."/>
        </authorList>
    </citation>
    <scope>NUCLEOTIDE SEQUENCE</scope>
</reference>